<evidence type="ECO:0000256" key="12">
    <source>
        <dbReference type="RuleBase" id="RU367103"/>
    </source>
</evidence>
<dbReference type="PROSITE" id="PS51800">
    <property type="entry name" value="ZF_CHHC_U11_48K"/>
    <property type="match status" value="1"/>
</dbReference>
<sequence>MEDSKETRTPSEAVIPPSPLTGTDIGLKIRCPPKQDRCAFFLKRKLRFCTVPRLPTSKWCGNHQHLEAGYENCAAAARSKTQEKRGGQRRVPCPLDSNHTVYERELSAHLRVCNVKREQKFLEDKPFYRRSINSGSLRRPGLNPQPLDVDEVPAILARIRGLQHQKQSHPRGEEVEQITSGPVAEKILATMVAKNWTSESKARHLVQQASLISHLHRRGLLGARSTCVELGAGRGTLGHAVHQAFPEARVVLVERAGVRLKADAPYRRTGEGGVFARYRLDIRDLWINGLPLGPGGLTSPLVFMGKHVCGVATDLSLRAVADYVRDFEGSKEEGAAGEGPCEQAPRLGEGATIVGQDEMGSPRAQNASKGKRRARVGLVIATCCYHVCRYEDYVGVEAWENDLGLGREEFEVAQRSACWVSSLTSARGHRYKPRLREEGKAGRESYADSCEEEETGAEGEGGVEDDRGVRGQREETVRRTSGDAGGEQVGGRRQAEMDDAYTSLGKGLSRDQKIQIGRACKRLIDYGRLAYLRASGLEAECLLYCEPDVSPENSCILAWTPINEEEAENFRNVEL</sequence>
<keyword evidence="4 12" id="KW-0949">S-adenosyl-L-methionine</keyword>
<dbReference type="Pfam" id="PF11722">
    <property type="entry name" value="zf-TRM13_CCCH"/>
    <property type="match status" value="1"/>
</dbReference>
<dbReference type="Pfam" id="PF05253">
    <property type="entry name" value="zf-U11-48K"/>
    <property type="match status" value="1"/>
</dbReference>
<evidence type="ECO:0000256" key="6">
    <source>
        <dbReference type="ARBA" id="ARBA00022723"/>
    </source>
</evidence>
<comment type="catalytic activity">
    <reaction evidence="11 12">
        <text>adenosine(4) in tRNA(His) + S-adenosyl-L-methionine = 2'-O-methyladenosine(4) in tRNA(His) + S-adenosyl-L-homocysteine + H(+)</text>
        <dbReference type="Rhea" id="RHEA:43196"/>
        <dbReference type="Rhea" id="RHEA-COMP:10401"/>
        <dbReference type="Rhea" id="RHEA-COMP:10402"/>
        <dbReference type="ChEBI" id="CHEBI:15378"/>
        <dbReference type="ChEBI" id="CHEBI:57856"/>
        <dbReference type="ChEBI" id="CHEBI:59789"/>
        <dbReference type="ChEBI" id="CHEBI:74411"/>
        <dbReference type="ChEBI" id="CHEBI:74477"/>
        <dbReference type="EC" id="2.1.1.225"/>
    </reaction>
</comment>
<accession>W7TT10</accession>
<keyword evidence="2 12" id="KW-0489">Methyltransferase</keyword>
<feature type="compositionally biased region" description="Basic and acidic residues" evidence="13">
    <location>
        <begin position="464"/>
        <end position="481"/>
    </location>
</feature>
<evidence type="ECO:0000259" key="14">
    <source>
        <dbReference type="PROSITE" id="PS51800"/>
    </source>
</evidence>
<evidence type="ECO:0000256" key="4">
    <source>
        <dbReference type="ARBA" id="ARBA00022691"/>
    </source>
</evidence>
<protein>
    <recommendedName>
        <fullName evidence="12">tRNA:m(4)X modification enzyme TRM13</fullName>
        <ecNumber evidence="12">2.1.1.225</ecNumber>
    </recommendedName>
</protein>
<keyword evidence="8 12" id="KW-0862">Zinc</keyword>
<dbReference type="PANTHER" id="PTHR12998">
    <property type="entry name" value="TRNA:M(4)X MODIFICATION ENZYME TRM13 HOMOLOG"/>
    <property type="match status" value="1"/>
</dbReference>
<evidence type="ECO:0000256" key="9">
    <source>
        <dbReference type="ARBA" id="ARBA00048165"/>
    </source>
</evidence>
<dbReference type="EMBL" id="AZIL01000174">
    <property type="protein sequence ID" value="EWM29297.1"/>
    <property type="molecule type" value="Genomic_DNA"/>
</dbReference>
<evidence type="ECO:0000256" key="11">
    <source>
        <dbReference type="ARBA" id="ARBA00049393"/>
    </source>
</evidence>
<dbReference type="GO" id="GO:0030488">
    <property type="term" value="P:tRNA methylation"/>
    <property type="evidence" value="ECO:0007669"/>
    <property type="project" value="InterPro"/>
</dbReference>
<feature type="compositionally biased region" description="Acidic residues" evidence="13">
    <location>
        <begin position="449"/>
        <end position="463"/>
    </location>
</feature>
<keyword evidence="3 12" id="KW-0808">Transferase</keyword>
<evidence type="ECO:0000256" key="3">
    <source>
        <dbReference type="ARBA" id="ARBA00022679"/>
    </source>
</evidence>
<evidence type="ECO:0000313" key="16">
    <source>
        <dbReference type="Proteomes" id="UP000019335"/>
    </source>
</evidence>
<evidence type="ECO:0000256" key="8">
    <source>
        <dbReference type="ARBA" id="ARBA00022833"/>
    </source>
</evidence>
<keyword evidence="7 12" id="KW-0863">Zinc-finger</keyword>
<proteinExistence type="inferred from homology"/>
<evidence type="ECO:0000256" key="7">
    <source>
        <dbReference type="ARBA" id="ARBA00022771"/>
    </source>
</evidence>
<dbReference type="Gene3D" id="3.40.50.150">
    <property type="entry name" value="Vaccinia Virus protein VP39"/>
    <property type="match status" value="1"/>
</dbReference>
<evidence type="ECO:0000256" key="5">
    <source>
        <dbReference type="ARBA" id="ARBA00022694"/>
    </source>
</evidence>
<evidence type="ECO:0000256" key="1">
    <source>
        <dbReference type="ARBA" id="ARBA00005265"/>
    </source>
</evidence>
<feature type="region of interest" description="Disordered" evidence="13">
    <location>
        <begin position="1"/>
        <end position="20"/>
    </location>
</feature>
<dbReference type="InterPro" id="IPR039044">
    <property type="entry name" value="Trm13"/>
</dbReference>
<evidence type="ECO:0000256" key="2">
    <source>
        <dbReference type="ARBA" id="ARBA00022603"/>
    </source>
</evidence>
<comment type="similarity">
    <text evidence="1 12">Belongs to the methyltransferase TRM13 family.</text>
</comment>
<dbReference type="GO" id="GO:0008270">
    <property type="term" value="F:zinc ion binding"/>
    <property type="evidence" value="ECO:0007669"/>
    <property type="project" value="UniProtKB-KW"/>
</dbReference>
<feature type="domain" description="CHHC U11-48K-type" evidence="14">
    <location>
        <begin position="90"/>
        <end position="117"/>
    </location>
</feature>
<name>W7TT10_9STRA</name>
<comment type="caution">
    <text evidence="15">The sequence shown here is derived from an EMBL/GenBank/DDBJ whole genome shotgun (WGS) entry which is preliminary data.</text>
</comment>
<comment type="function">
    <text evidence="12">tRNA methylase which 2'-O-methylates cytidine(4) in tRNA(Pro) and tRNA(Gly)(GCC), and adenosine(4) in tRNA(His).</text>
</comment>
<evidence type="ECO:0000256" key="13">
    <source>
        <dbReference type="SAM" id="MobiDB-lite"/>
    </source>
</evidence>
<dbReference type="InterPro" id="IPR029063">
    <property type="entry name" value="SAM-dependent_MTases_sf"/>
</dbReference>
<feature type="region of interest" description="Disordered" evidence="13">
    <location>
        <begin position="435"/>
        <end position="496"/>
    </location>
</feature>
<dbReference type="InterPro" id="IPR022776">
    <property type="entry name" value="TRM13/UPF0224_CHHC_Znf_dom"/>
</dbReference>
<gene>
    <name evidence="15" type="ORF">Naga_100029g38</name>
</gene>
<evidence type="ECO:0000313" key="15">
    <source>
        <dbReference type="EMBL" id="EWM29297.1"/>
    </source>
</evidence>
<dbReference type="EC" id="2.1.1.225" evidence="12"/>
<dbReference type="Proteomes" id="UP000019335">
    <property type="component" value="Chromosome 3"/>
</dbReference>
<comment type="catalytic activity">
    <reaction evidence="9 12">
        <text>cytidine(4) in tRNA(Pro) + S-adenosyl-L-methionine = 2'-O-methylcytidine(4) in tRNA(Pro) + S-adenosyl-L-homocysteine + H(+)</text>
        <dbReference type="Rhea" id="RHEA:32767"/>
        <dbReference type="Rhea" id="RHEA-COMP:10397"/>
        <dbReference type="Rhea" id="RHEA-COMP:10398"/>
        <dbReference type="ChEBI" id="CHEBI:15378"/>
        <dbReference type="ChEBI" id="CHEBI:57856"/>
        <dbReference type="ChEBI" id="CHEBI:59789"/>
        <dbReference type="ChEBI" id="CHEBI:74495"/>
        <dbReference type="ChEBI" id="CHEBI:82748"/>
        <dbReference type="EC" id="2.1.1.225"/>
    </reaction>
</comment>
<dbReference type="AlphaFoldDB" id="W7TT10"/>
<dbReference type="InterPro" id="IPR007871">
    <property type="entry name" value="Methyltransferase_TRM13"/>
</dbReference>
<dbReference type="Pfam" id="PF05206">
    <property type="entry name" value="TRM13"/>
    <property type="match status" value="1"/>
</dbReference>
<reference evidence="15 16" key="1">
    <citation type="journal article" date="2014" name="Mol. Plant">
        <title>Chromosome Scale Genome Assembly and Transcriptome Profiling of Nannochloropsis gaditana in Nitrogen Depletion.</title>
        <authorList>
            <person name="Corteggiani Carpinelli E."/>
            <person name="Telatin A."/>
            <person name="Vitulo N."/>
            <person name="Forcato C."/>
            <person name="D'Angelo M."/>
            <person name="Schiavon R."/>
            <person name="Vezzi A."/>
            <person name="Giacometti G.M."/>
            <person name="Morosinotto T."/>
            <person name="Valle G."/>
        </authorList>
    </citation>
    <scope>NUCLEOTIDE SEQUENCE [LARGE SCALE GENOMIC DNA]</scope>
    <source>
        <strain evidence="15 16">B-31</strain>
    </source>
</reference>
<comment type="catalytic activity">
    <reaction evidence="10 12">
        <text>cytidine(4) in tRNA(Gly)(GCC) + S-adenosyl-L-methionine = 2'-O-methylcytidine(4) in tRNA(Gly)(GCC) + S-adenosyl-L-homocysteine + H(+)</text>
        <dbReference type="Rhea" id="RHEA:43192"/>
        <dbReference type="Rhea" id="RHEA-COMP:10399"/>
        <dbReference type="Rhea" id="RHEA-COMP:10400"/>
        <dbReference type="ChEBI" id="CHEBI:15378"/>
        <dbReference type="ChEBI" id="CHEBI:57856"/>
        <dbReference type="ChEBI" id="CHEBI:59789"/>
        <dbReference type="ChEBI" id="CHEBI:74495"/>
        <dbReference type="ChEBI" id="CHEBI:82748"/>
        <dbReference type="EC" id="2.1.1.225"/>
    </reaction>
</comment>
<organism evidence="15 16">
    <name type="scientific">Nannochloropsis gaditana</name>
    <dbReference type="NCBI Taxonomy" id="72520"/>
    <lineage>
        <taxon>Eukaryota</taxon>
        <taxon>Sar</taxon>
        <taxon>Stramenopiles</taxon>
        <taxon>Ochrophyta</taxon>
        <taxon>Eustigmatophyceae</taxon>
        <taxon>Eustigmatales</taxon>
        <taxon>Monodopsidaceae</taxon>
        <taxon>Nannochloropsis</taxon>
    </lineage>
</organism>
<feature type="compositionally biased region" description="Basic and acidic residues" evidence="13">
    <location>
        <begin position="435"/>
        <end position="446"/>
    </location>
</feature>
<dbReference type="OrthoDB" id="258806at2759"/>
<evidence type="ECO:0000256" key="10">
    <source>
        <dbReference type="ARBA" id="ARBA00048635"/>
    </source>
</evidence>
<dbReference type="GO" id="GO:0106050">
    <property type="term" value="F:tRNA 2'-O-methyltransferase activity"/>
    <property type="evidence" value="ECO:0007669"/>
    <property type="project" value="UniProtKB-UniRule"/>
</dbReference>
<keyword evidence="16" id="KW-1185">Reference proteome</keyword>
<keyword evidence="6 12" id="KW-0479">Metal-binding</keyword>
<keyword evidence="5 12" id="KW-0819">tRNA processing</keyword>
<dbReference type="InterPro" id="IPR021721">
    <property type="entry name" value="Znf_CCCH-type_TRM13"/>
</dbReference>
<dbReference type="PANTHER" id="PTHR12998:SF0">
    <property type="entry name" value="TRNA:M(4)X MODIFICATION ENZYME TRM13 HOMOLOG"/>
    <property type="match status" value="1"/>
</dbReference>